<comment type="caution">
    <text evidence="2">The sequence shown here is derived from an EMBL/GenBank/DDBJ whole genome shotgun (WGS) entry which is preliminary data.</text>
</comment>
<dbReference type="STRING" id="210143.A0A1R3IQ48"/>
<keyword evidence="2" id="KW-0695">RNA-directed DNA polymerase</keyword>
<sequence length="178" mass="19503">MPSEVIAPLDSSTTAPSAAPITAQLPSSSMTSQSLPVTNTSRGRASVHRPVGNMHSMQTRAKNNIFKPKTVSIATKHLCSSSIEPTCVSQALKDEKWCDAMSEEINALLRNGTWQLVPKSDTQNLLGCKWVFRIKRNPYGSVSRYKARLVAKGLIKGLELTIHKPLVQWLNPPPLDLS</sequence>
<proteinExistence type="predicted"/>
<keyword evidence="2" id="KW-0808">Transferase</keyword>
<evidence type="ECO:0000256" key="1">
    <source>
        <dbReference type="SAM" id="MobiDB-lite"/>
    </source>
</evidence>
<feature type="compositionally biased region" description="Polar residues" evidence="1">
    <location>
        <begin position="24"/>
        <end position="43"/>
    </location>
</feature>
<dbReference type="Proteomes" id="UP000188268">
    <property type="component" value="Unassembled WGS sequence"/>
</dbReference>
<organism evidence="2 3">
    <name type="scientific">Corchorus capsularis</name>
    <name type="common">Jute</name>
    <dbReference type="NCBI Taxonomy" id="210143"/>
    <lineage>
        <taxon>Eukaryota</taxon>
        <taxon>Viridiplantae</taxon>
        <taxon>Streptophyta</taxon>
        <taxon>Embryophyta</taxon>
        <taxon>Tracheophyta</taxon>
        <taxon>Spermatophyta</taxon>
        <taxon>Magnoliopsida</taxon>
        <taxon>eudicotyledons</taxon>
        <taxon>Gunneridae</taxon>
        <taxon>Pentapetalae</taxon>
        <taxon>rosids</taxon>
        <taxon>malvids</taxon>
        <taxon>Malvales</taxon>
        <taxon>Malvaceae</taxon>
        <taxon>Grewioideae</taxon>
        <taxon>Apeibeae</taxon>
        <taxon>Corchorus</taxon>
    </lineage>
</organism>
<dbReference type="GO" id="GO:0003964">
    <property type="term" value="F:RNA-directed DNA polymerase activity"/>
    <property type="evidence" value="ECO:0007669"/>
    <property type="project" value="UniProtKB-KW"/>
</dbReference>
<feature type="region of interest" description="Disordered" evidence="1">
    <location>
        <begin position="1"/>
        <end position="58"/>
    </location>
</feature>
<dbReference type="AlphaFoldDB" id="A0A1R3IQ48"/>
<evidence type="ECO:0000313" key="2">
    <source>
        <dbReference type="EMBL" id="OMO84715.1"/>
    </source>
</evidence>
<evidence type="ECO:0000313" key="3">
    <source>
        <dbReference type="Proteomes" id="UP000188268"/>
    </source>
</evidence>
<dbReference type="OrthoDB" id="1000646at2759"/>
<accession>A0A1R3IQ48</accession>
<dbReference type="OMA" id="IPANAHN"/>
<dbReference type="Gramene" id="OMO84715">
    <property type="protein sequence ID" value="OMO84715"/>
    <property type="gene ID" value="CCACVL1_10693"/>
</dbReference>
<name>A0A1R3IQ48_COCAP</name>
<reference evidence="2 3" key="1">
    <citation type="submission" date="2013-09" db="EMBL/GenBank/DDBJ databases">
        <title>Corchorus capsularis genome sequencing.</title>
        <authorList>
            <person name="Alam M."/>
            <person name="Haque M.S."/>
            <person name="Islam M.S."/>
            <person name="Emdad E.M."/>
            <person name="Islam M.M."/>
            <person name="Ahmed B."/>
            <person name="Halim A."/>
            <person name="Hossen Q.M.M."/>
            <person name="Hossain M.Z."/>
            <person name="Ahmed R."/>
            <person name="Khan M.M."/>
            <person name="Islam R."/>
            <person name="Rashid M.M."/>
            <person name="Khan S.A."/>
            <person name="Rahman M.S."/>
            <person name="Alam M."/>
        </authorList>
    </citation>
    <scope>NUCLEOTIDE SEQUENCE [LARGE SCALE GENOMIC DNA]</scope>
    <source>
        <strain evidence="3">cv. CVL-1</strain>
        <tissue evidence="2">Whole seedling</tissue>
    </source>
</reference>
<gene>
    <name evidence="2" type="ORF">CCACVL1_10693</name>
</gene>
<feature type="compositionally biased region" description="Low complexity" evidence="1">
    <location>
        <begin position="7"/>
        <end position="23"/>
    </location>
</feature>
<keyword evidence="2" id="KW-0548">Nucleotidyltransferase</keyword>
<protein>
    <submittedName>
        <fullName evidence="2">Reverse transcriptase, RNA-dependent DNA polymerase</fullName>
    </submittedName>
</protein>
<dbReference type="EMBL" id="AWWV01009693">
    <property type="protein sequence ID" value="OMO84715.1"/>
    <property type="molecule type" value="Genomic_DNA"/>
</dbReference>
<keyword evidence="3" id="KW-1185">Reference proteome</keyword>